<accession>A0ACC2EEG5</accession>
<evidence type="ECO:0000313" key="2">
    <source>
        <dbReference type="Proteomes" id="UP001162992"/>
    </source>
</evidence>
<evidence type="ECO:0000313" key="1">
    <source>
        <dbReference type="EMBL" id="KAJ7564867.1"/>
    </source>
</evidence>
<reference evidence="2" key="1">
    <citation type="journal article" date="2024" name="Proc. Natl. Acad. Sci. U.S.A.">
        <title>Extraordinary preservation of gene collinearity over three hundred million years revealed in homosporous lycophytes.</title>
        <authorList>
            <person name="Li C."/>
            <person name="Wickell D."/>
            <person name="Kuo L.Y."/>
            <person name="Chen X."/>
            <person name="Nie B."/>
            <person name="Liao X."/>
            <person name="Peng D."/>
            <person name="Ji J."/>
            <person name="Jenkins J."/>
            <person name="Williams M."/>
            <person name="Shu S."/>
            <person name="Plott C."/>
            <person name="Barry K."/>
            <person name="Rajasekar S."/>
            <person name="Grimwood J."/>
            <person name="Han X."/>
            <person name="Sun S."/>
            <person name="Hou Z."/>
            <person name="He W."/>
            <person name="Dai G."/>
            <person name="Sun C."/>
            <person name="Schmutz J."/>
            <person name="Leebens-Mack J.H."/>
            <person name="Li F.W."/>
            <person name="Wang L."/>
        </authorList>
    </citation>
    <scope>NUCLEOTIDE SEQUENCE [LARGE SCALE GENOMIC DNA]</scope>
    <source>
        <strain evidence="2">cv. PW_Plant_1</strain>
    </source>
</reference>
<name>A0ACC2EEG5_DIPCM</name>
<proteinExistence type="predicted"/>
<gene>
    <name evidence="1" type="ORF">O6H91_02G037700</name>
</gene>
<comment type="caution">
    <text evidence="1">The sequence shown here is derived from an EMBL/GenBank/DDBJ whole genome shotgun (WGS) entry which is preliminary data.</text>
</comment>
<protein>
    <submittedName>
        <fullName evidence="1">Uncharacterized protein</fullName>
    </submittedName>
</protein>
<sequence>MTQVRSSRNVLCVTLCLVLNILLKVSEGFVNDEGLVLLEFENGIEDPLGKFKTWNVADPTPCNWTGVSCDDNAQVMKLLLPNAQLFGHISPGLSRLQHLKILSLPENRLMGSIPSEIFSMESLWKLNLTRNEFTGIIPNGSLPSLRMLDLSKNALAGSIPPELFRNCTKLRYVSLANNQLIGSIPSGIGTCPVLVGFDFSSNNLQGAIPRVIGNLPSLLYISLERNSLSGQLPGELGSCSSLQYLDISGNLFFGELPTELKRLSNLSILAMQENFLLGSIPAEVLYLPSLQYLHFQAGCNSLQVLDISENNLIGTLPTTIVQCSQLRFVNISHNQLSSALPANLGLLAVLHTLDLSNNQLSGNLPAEIGDLNQLAVLRLGENAINGPIPPDIGKLEFLQILDMEGMKLEGSIPLALTNCRFLLELHLSNNSLNGTIPKQLNNMRYLRSLQLHQNMISGSIPHQLGDLYNLEYLDLSCNRLTHEIPSSLGALKHLKYFNVSYNMLTGQIPRSGFLQKFNSSSFFGNPSLCGLPLILQCTPFSSTPELPIPLLPRPRVLTVSAIVAITAAVLIAAGVVVVTFMNIKVVKGQKTELLVYESSHLSPEADIIVGKLVLFSKSIPSKYEDWETGTKALLDKECVIGSGPLGTVFKATLDGGLSIAVKKLETLGQIKTQDDFEQEIGLLGNLKHKNIVTLQGYYWSSTTRLLLLDYIATGSLFDHLHGQARTQRILCWGRRFKIALGTARGLAYLHHDCKPRVLHFNFKSTNILLEEDFEPRVSDFGLGKLLPILDTYTSTKKFHNSLGYVAPELACQSMRLTEKCDVYSYGVVLLEMLTGRHPVENSDADVIVLCEFVRAAFEAGRGSSCIDPTLRSCPEAEIMQVLKLGLVCTSQVPSRRPSMAEVVQVLELIKSPIHSREASS</sequence>
<keyword evidence="2" id="KW-1185">Reference proteome</keyword>
<organism evidence="1 2">
    <name type="scientific">Diphasiastrum complanatum</name>
    <name type="common">Issler's clubmoss</name>
    <name type="synonym">Lycopodium complanatum</name>
    <dbReference type="NCBI Taxonomy" id="34168"/>
    <lineage>
        <taxon>Eukaryota</taxon>
        <taxon>Viridiplantae</taxon>
        <taxon>Streptophyta</taxon>
        <taxon>Embryophyta</taxon>
        <taxon>Tracheophyta</taxon>
        <taxon>Lycopodiopsida</taxon>
        <taxon>Lycopodiales</taxon>
        <taxon>Lycopodiaceae</taxon>
        <taxon>Lycopodioideae</taxon>
        <taxon>Diphasiastrum</taxon>
    </lineage>
</organism>
<dbReference type="Proteomes" id="UP001162992">
    <property type="component" value="Chromosome 2"/>
</dbReference>
<dbReference type="EMBL" id="CM055093">
    <property type="protein sequence ID" value="KAJ7564867.1"/>
    <property type="molecule type" value="Genomic_DNA"/>
</dbReference>